<dbReference type="Proteomes" id="UP000038200">
    <property type="component" value="Unassembled WGS sequence"/>
</dbReference>
<accession>A0A0B7IWV7</accession>
<reference evidence="1 2" key="1">
    <citation type="submission" date="2015-01" db="EMBL/GenBank/DDBJ databases">
        <authorList>
            <person name="Xiang T."/>
            <person name="Song Y."/>
            <person name="Huang L."/>
            <person name="Wang B."/>
            <person name="Wu P."/>
        </authorList>
    </citation>
    <scope>NUCLEOTIDE SEQUENCE [LARGE SCALE GENOMIC DNA]</scope>
    <source>
        <strain evidence="1 2">CcD93</strain>
    </source>
</reference>
<dbReference type="STRING" id="1848903.CCAND38_870004"/>
<evidence type="ECO:0000313" key="1">
    <source>
        <dbReference type="EMBL" id="CEN54567.1"/>
    </source>
</evidence>
<name>A0A0B7IWV7_9FLAO</name>
<sequence>MPVRIKIVNQVLKVDFLSFSNNEISKSGNRKRYKTSKNS</sequence>
<dbReference type="EMBL" id="CDOL01000289">
    <property type="protein sequence ID" value="CEN54567.1"/>
    <property type="molecule type" value="Genomic_DNA"/>
</dbReference>
<evidence type="ECO:0000313" key="2">
    <source>
        <dbReference type="Proteomes" id="UP000038200"/>
    </source>
</evidence>
<gene>
    <name evidence="1" type="ORF">CCAND93_950004</name>
</gene>
<protein>
    <submittedName>
        <fullName evidence="1">Uncharacterized protein</fullName>
    </submittedName>
</protein>
<proteinExistence type="predicted"/>
<dbReference type="AlphaFoldDB" id="A0A0B7IWV7"/>
<organism evidence="1 2">
    <name type="scientific">Capnocytophaga canis</name>
    <dbReference type="NCBI Taxonomy" id="1848903"/>
    <lineage>
        <taxon>Bacteria</taxon>
        <taxon>Pseudomonadati</taxon>
        <taxon>Bacteroidota</taxon>
        <taxon>Flavobacteriia</taxon>
        <taxon>Flavobacteriales</taxon>
        <taxon>Flavobacteriaceae</taxon>
        <taxon>Capnocytophaga</taxon>
    </lineage>
</organism>